<dbReference type="SMART" id="SM00641">
    <property type="entry name" value="Glyco_25"/>
    <property type="match status" value="1"/>
</dbReference>
<proteinExistence type="inferred from homology"/>
<feature type="signal peptide" evidence="4">
    <location>
        <begin position="1"/>
        <end position="25"/>
    </location>
</feature>
<gene>
    <name evidence="5" type="ordered locus">Ethha_1198</name>
</gene>
<evidence type="ECO:0000313" key="5">
    <source>
        <dbReference type="EMBL" id="ADU26749.1"/>
    </source>
</evidence>
<comment type="similarity">
    <text evidence="1">Belongs to the glycosyl hydrolase 25 family.</text>
</comment>
<protein>
    <submittedName>
        <fullName evidence="5">Lysozyme</fullName>
        <ecNumber evidence="5">3.2.1.17</ecNumber>
    </submittedName>
</protein>
<dbReference type="GO" id="GO:0016998">
    <property type="term" value="P:cell wall macromolecule catabolic process"/>
    <property type="evidence" value="ECO:0007669"/>
    <property type="project" value="InterPro"/>
</dbReference>
<evidence type="ECO:0000256" key="1">
    <source>
        <dbReference type="ARBA" id="ARBA00010646"/>
    </source>
</evidence>
<name>E6U543_ETHHY</name>
<reference evidence="5 6" key="1">
    <citation type="submission" date="2010-12" db="EMBL/GenBank/DDBJ databases">
        <title>Complete sequence of Ethanoligenens harbinense YUAN-3.</title>
        <authorList>
            <person name="Lucas S."/>
            <person name="Copeland A."/>
            <person name="Lapidus A."/>
            <person name="Cheng J.-F."/>
            <person name="Bruce D."/>
            <person name="Goodwin L."/>
            <person name="Pitluck S."/>
            <person name="Chertkov O."/>
            <person name="Misra M."/>
            <person name="Detter J.C."/>
            <person name="Han C."/>
            <person name="Tapia R."/>
            <person name="Land M."/>
            <person name="Hauser L."/>
            <person name="Jeffries C."/>
            <person name="Kyrpides N."/>
            <person name="Ivanova N."/>
            <person name="Mikhailova N."/>
            <person name="Wang A."/>
            <person name="Mouttaki H."/>
            <person name="He Z."/>
            <person name="Zhou J."/>
            <person name="Hemme C.L."/>
            <person name="Woyke T."/>
        </authorList>
    </citation>
    <scope>NUCLEOTIDE SEQUENCE [LARGE SCALE GENOMIC DNA]</scope>
    <source>
        <strain evidence="6">DSM 18485 / JCM 12961 / CGMCC 1.5033 / YUAN-3</strain>
    </source>
</reference>
<feature type="chain" id="PRO_5003212172" evidence="4">
    <location>
        <begin position="26"/>
        <end position="388"/>
    </location>
</feature>
<dbReference type="GO" id="GO:0003796">
    <property type="term" value="F:lysozyme activity"/>
    <property type="evidence" value="ECO:0007669"/>
    <property type="project" value="UniProtKB-EC"/>
</dbReference>
<dbReference type="STRING" id="663278.Ethha_1198"/>
<dbReference type="InterPro" id="IPR017853">
    <property type="entry name" value="GH"/>
</dbReference>
<dbReference type="EMBL" id="CP002400">
    <property type="protein sequence ID" value="ADU26749.1"/>
    <property type="molecule type" value="Genomic_DNA"/>
</dbReference>
<evidence type="ECO:0000313" key="6">
    <source>
        <dbReference type="Proteomes" id="UP000001551"/>
    </source>
</evidence>
<dbReference type="InterPro" id="IPR002053">
    <property type="entry name" value="Glyco_hydro_25"/>
</dbReference>
<dbReference type="PANTHER" id="PTHR34135:SF2">
    <property type="entry name" value="LYSOZYME"/>
    <property type="match status" value="1"/>
</dbReference>
<keyword evidence="6" id="KW-1185">Reference proteome</keyword>
<accession>E6U543</accession>
<organism evidence="5 6">
    <name type="scientific">Ethanoligenens harbinense (strain DSM 18485 / JCM 12961 / CGMCC 1.5033 / YUAN-3)</name>
    <dbReference type="NCBI Taxonomy" id="663278"/>
    <lineage>
        <taxon>Bacteria</taxon>
        <taxon>Bacillati</taxon>
        <taxon>Bacillota</taxon>
        <taxon>Clostridia</taxon>
        <taxon>Eubacteriales</taxon>
        <taxon>Oscillospiraceae</taxon>
        <taxon>Ethanoligenens</taxon>
    </lineage>
</organism>
<keyword evidence="2 5" id="KW-0378">Hydrolase</keyword>
<dbReference type="HOGENOM" id="CLU_766633_0_0_9"/>
<dbReference type="Gene3D" id="3.20.20.80">
    <property type="entry name" value="Glycosidases"/>
    <property type="match status" value="1"/>
</dbReference>
<keyword evidence="4" id="KW-0732">Signal</keyword>
<dbReference type="eggNOG" id="COG3757">
    <property type="taxonomic scope" value="Bacteria"/>
</dbReference>
<dbReference type="KEGG" id="eha:Ethha_1198"/>
<evidence type="ECO:0000256" key="3">
    <source>
        <dbReference type="ARBA" id="ARBA00023295"/>
    </source>
</evidence>
<keyword evidence="3 5" id="KW-0326">Glycosidase</keyword>
<sequence>MRRKLFWIQAAMLALWLSVCTQVYAATPPAGNANFSVVDLYHGDTVNDWTALRGQVQALYIKATEGTSFTDPKAGAFAQSAQTTGLPFGLYHYLWPRADVSYGTAQADYFYSRIKNYPYACVPAVDVEESAGLSGTVISANVRAFAEEFLRLSGQAVMIYAGRNFINNYLNSPLGAYRLWIAQYGVSAPGSNNVFSSYTMWQYTNSMRVAGISQPVDGNLATSGIFLSNSSGSGVGSASGWDRDVYRVNAMPYAWNAVAGADMDVLDRYGNRVSGHLVDTGDHVCILSVDYARQLAEVVYPLNSGGYAHGYVSNRQNLFHNRYYMRWRNGSTNEPVYEASGARIGTIFPYEHATPLYAVKGGMMVVYNTAKGSETKSGIVHYKDGFSF</sequence>
<dbReference type="GO" id="GO:0016052">
    <property type="term" value="P:carbohydrate catabolic process"/>
    <property type="evidence" value="ECO:0007669"/>
    <property type="project" value="TreeGrafter"/>
</dbReference>
<dbReference type="PANTHER" id="PTHR34135">
    <property type="entry name" value="LYSOZYME"/>
    <property type="match status" value="1"/>
</dbReference>
<dbReference type="SUPFAM" id="SSF51445">
    <property type="entry name" value="(Trans)glycosidases"/>
    <property type="match status" value="1"/>
</dbReference>
<dbReference type="PROSITE" id="PS51904">
    <property type="entry name" value="GLYCOSYL_HYDROL_F25_2"/>
    <property type="match status" value="1"/>
</dbReference>
<dbReference type="RefSeq" id="WP_013485110.1">
    <property type="nucleotide sequence ID" value="NC_014828.1"/>
</dbReference>
<evidence type="ECO:0000256" key="4">
    <source>
        <dbReference type="SAM" id="SignalP"/>
    </source>
</evidence>
<dbReference type="InterPro" id="IPR018077">
    <property type="entry name" value="Glyco_hydro_fam25_subgr"/>
</dbReference>
<evidence type="ECO:0000256" key="2">
    <source>
        <dbReference type="ARBA" id="ARBA00022801"/>
    </source>
</evidence>
<dbReference type="AlphaFoldDB" id="E6U543"/>
<dbReference type="GO" id="GO:0009253">
    <property type="term" value="P:peptidoglycan catabolic process"/>
    <property type="evidence" value="ECO:0007669"/>
    <property type="project" value="InterPro"/>
</dbReference>
<dbReference type="Proteomes" id="UP000001551">
    <property type="component" value="Chromosome"/>
</dbReference>
<dbReference type="EC" id="3.2.1.17" evidence="5"/>
<dbReference type="Pfam" id="PF01183">
    <property type="entry name" value="Glyco_hydro_25"/>
    <property type="match status" value="1"/>
</dbReference>